<comment type="caution">
    <text evidence="2">The sequence shown here is derived from an EMBL/GenBank/DDBJ whole genome shotgun (WGS) entry which is preliminary data.</text>
</comment>
<dbReference type="AlphaFoldDB" id="A0A2I1IN00"/>
<protein>
    <submittedName>
        <fullName evidence="2">Uncharacterized protein</fullName>
    </submittedName>
</protein>
<accession>A0A2I1IN00</accession>
<sequence>MFAEGVFGRSRPQVGFVERLDLVALVAVELVYIATVMWPQNAVSWLCRPLGFLLAATEVAYFLAAYLFQSRPGWGSALWACQGMRLVNVGIALGGVWVIAHEGGARGILEAVRVYDAKLVFPALVELVLFGLCLYSLVTSGRPVWELPLPDYSYRRGRA</sequence>
<keyword evidence="1" id="KW-0472">Membrane</keyword>
<keyword evidence="1" id="KW-1133">Transmembrane helix</keyword>
<dbReference type="Proteomes" id="UP000235122">
    <property type="component" value="Unassembled WGS sequence"/>
</dbReference>
<evidence type="ECO:0000313" key="2">
    <source>
        <dbReference type="EMBL" id="PKY72485.1"/>
    </source>
</evidence>
<evidence type="ECO:0000313" key="3">
    <source>
        <dbReference type="Proteomes" id="UP000235122"/>
    </source>
</evidence>
<evidence type="ECO:0000256" key="1">
    <source>
        <dbReference type="SAM" id="Phobius"/>
    </source>
</evidence>
<dbReference type="RefSeq" id="WP_060797913.1">
    <property type="nucleotide sequence ID" value="NZ_JAWHKF010000006.1"/>
</dbReference>
<keyword evidence="1" id="KW-0812">Transmembrane</keyword>
<reference evidence="2 3" key="1">
    <citation type="submission" date="2017-12" db="EMBL/GenBank/DDBJ databases">
        <title>Phylogenetic diversity of female urinary microbiome.</title>
        <authorList>
            <person name="Thomas-White K."/>
            <person name="Wolfe A.J."/>
        </authorList>
    </citation>
    <scope>NUCLEOTIDE SEQUENCE [LARGE SCALE GENOMIC DNA]</scope>
    <source>
        <strain evidence="2 3">UMB0402</strain>
    </source>
</reference>
<gene>
    <name evidence="2" type="ORF">CYJ19_06500</name>
</gene>
<feature type="transmembrane region" description="Helical" evidence="1">
    <location>
        <begin position="20"/>
        <end position="38"/>
    </location>
</feature>
<feature type="transmembrane region" description="Helical" evidence="1">
    <location>
        <begin position="77"/>
        <end position="99"/>
    </location>
</feature>
<dbReference type="EMBL" id="PKKO01000003">
    <property type="protein sequence ID" value="PKY72485.1"/>
    <property type="molecule type" value="Genomic_DNA"/>
</dbReference>
<name>A0A2I1IN00_9ACTO</name>
<proteinExistence type="predicted"/>
<keyword evidence="3" id="KW-1185">Reference proteome</keyword>
<feature type="transmembrane region" description="Helical" evidence="1">
    <location>
        <begin position="119"/>
        <end position="138"/>
    </location>
</feature>
<organism evidence="2 3">
    <name type="scientific">Winkia neuii</name>
    <dbReference type="NCBI Taxonomy" id="33007"/>
    <lineage>
        <taxon>Bacteria</taxon>
        <taxon>Bacillati</taxon>
        <taxon>Actinomycetota</taxon>
        <taxon>Actinomycetes</taxon>
        <taxon>Actinomycetales</taxon>
        <taxon>Actinomycetaceae</taxon>
        <taxon>Winkia</taxon>
    </lineage>
</organism>
<feature type="transmembrane region" description="Helical" evidence="1">
    <location>
        <begin position="50"/>
        <end position="68"/>
    </location>
</feature>